<dbReference type="InterPro" id="IPR044922">
    <property type="entry name" value="DUF2063_N_sf"/>
</dbReference>
<evidence type="ECO:0000313" key="3">
    <source>
        <dbReference type="Proteomes" id="UP000198889"/>
    </source>
</evidence>
<reference evidence="3" key="1">
    <citation type="submission" date="2016-10" db="EMBL/GenBank/DDBJ databases">
        <authorList>
            <person name="Varghese N."/>
            <person name="Submissions S."/>
        </authorList>
    </citation>
    <scope>NUCLEOTIDE SEQUENCE [LARGE SCALE GENOMIC DNA]</scope>
    <source>
        <strain evidence="3">CGMCC 1.1761</strain>
    </source>
</reference>
<dbReference type="Gene3D" id="1.10.150.690">
    <property type="entry name" value="DUF2063"/>
    <property type="match status" value="1"/>
</dbReference>
<name>A0A1G4UJD4_9HYPH</name>
<dbReference type="RefSeq" id="WP_091443396.1">
    <property type="nucleotide sequence ID" value="NZ_FMTP01000008.1"/>
</dbReference>
<gene>
    <name evidence="2" type="ORF">SAMN05660859_4014</name>
</gene>
<dbReference type="AlphaFoldDB" id="A0A1G4UJD4"/>
<dbReference type="GO" id="GO:0003677">
    <property type="term" value="F:DNA binding"/>
    <property type="evidence" value="ECO:0007669"/>
    <property type="project" value="UniProtKB-KW"/>
</dbReference>
<sequence length="256" mass="26714">MDFATGQHAFAQALLHADAPLPVGLTGASGTADAARFAVYRNNVHVGLTRALAQRFGVTEQLVGAEFFAGMARAYAQDRKPSSPLIINYGDDFPDFIAGFGPAQALPYLPDVARLEAAWTQAYHAADATPLALARLASLAPEALAGLVLFPHPSATLLRSPHPVGAIWAAHQGTELADIEAWQPETVLVVRPEMAVNVHVLPAQDGLFAARLFAGGTLGAAAEAALTEQPTFDFGAALVGLLSLGAFADIHHGDVP</sequence>
<dbReference type="Proteomes" id="UP000198889">
    <property type="component" value="Unassembled WGS sequence"/>
</dbReference>
<feature type="domain" description="Putative DNA-binding" evidence="1">
    <location>
        <begin position="7"/>
        <end position="97"/>
    </location>
</feature>
<organism evidence="2 3">
    <name type="scientific">Ancylobacter rudongensis</name>
    <dbReference type="NCBI Taxonomy" id="177413"/>
    <lineage>
        <taxon>Bacteria</taxon>
        <taxon>Pseudomonadati</taxon>
        <taxon>Pseudomonadota</taxon>
        <taxon>Alphaproteobacteria</taxon>
        <taxon>Hyphomicrobiales</taxon>
        <taxon>Xanthobacteraceae</taxon>
        <taxon>Ancylobacter</taxon>
    </lineage>
</organism>
<evidence type="ECO:0000259" key="1">
    <source>
        <dbReference type="Pfam" id="PF09836"/>
    </source>
</evidence>
<accession>A0A1G4UJD4</accession>
<dbReference type="InterPro" id="IPR018640">
    <property type="entry name" value="DUF2063"/>
</dbReference>
<evidence type="ECO:0000313" key="2">
    <source>
        <dbReference type="EMBL" id="SCW93783.1"/>
    </source>
</evidence>
<dbReference type="EMBL" id="FMTP01000008">
    <property type="protein sequence ID" value="SCW93783.1"/>
    <property type="molecule type" value="Genomic_DNA"/>
</dbReference>
<protein>
    <submittedName>
        <fullName evidence="2">Putative DNA-binding domain-containing protein</fullName>
    </submittedName>
</protein>
<dbReference type="STRING" id="177413.SAMN05660859_4014"/>
<proteinExistence type="predicted"/>
<keyword evidence="3" id="KW-1185">Reference proteome</keyword>
<keyword evidence="2" id="KW-0238">DNA-binding</keyword>
<dbReference type="Pfam" id="PF09836">
    <property type="entry name" value="DUF2063"/>
    <property type="match status" value="1"/>
</dbReference>